<accession>A0AAU9KSR0</accession>
<gene>
    <name evidence="1" type="ORF">PBS003_LOCUS3089</name>
</gene>
<evidence type="ECO:0008006" key="3">
    <source>
        <dbReference type="Google" id="ProtNLM"/>
    </source>
</evidence>
<dbReference type="Gene3D" id="2.60.40.150">
    <property type="entry name" value="C2 domain"/>
    <property type="match status" value="1"/>
</dbReference>
<dbReference type="Proteomes" id="UP001160483">
    <property type="component" value="Unassembled WGS sequence"/>
</dbReference>
<name>A0AAU9KSR0_9STRA</name>
<dbReference type="AlphaFoldDB" id="A0AAU9KSR0"/>
<evidence type="ECO:0000313" key="1">
    <source>
        <dbReference type="EMBL" id="CAH0476303.1"/>
    </source>
</evidence>
<proteinExistence type="predicted"/>
<organism evidence="1 2">
    <name type="scientific">Peronospora belbahrii</name>
    <dbReference type="NCBI Taxonomy" id="622444"/>
    <lineage>
        <taxon>Eukaryota</taxon>
        <taxon>Sar</taxon>
        <taxon>Stramenopiles</taxon>
        <taxon>Oomycota</taxon>
        <taxon>Peronosporomycetes</taxon>
        <taxon>Peronosporales</taxon>
        <taxon>Peronosporaceae</taxon>
        <taxon>Peronospora</taxon>
    </lineage>
</organism>
<dbReference type="InterPro" id="IPR035892">
    <property type="entry name" value="C2_domain_sf"/>
</dbReference>
<reference evidence="1" key="1">
    <citation type="submission" date="2021-11" db="EMBL/GenBank/DDBJ databases">
        <authorList>
            <person name="Islam A."/>
            <person name="Islam S."/>
            <person name="Flora M.S."/>
            <person name="Rahman M."/>
            <person name="Ziaur R.M."/>
            <person name="Epstein J.H."/>
            <person name="Hassan M."/>
            <person name="Klassen M."/>
            <person name="Woodard K."/>
            <person name="Webb A."/>
            <person name="Webby R.J."/>
            <person name="El Zowalaty M.E."/>
        </authorList>
    </citation>
    <scope>NUCLEOTIDE SEQUENCE</scope>
    <source>
        <strain evidence="1">Pbs3</strain>
    </source>
</reference>
<dbReference type="SUPFAM" id="SSF49562">
    <property type="entry name" value="C2 domain (Calcium/lipid-binding domain, CaLB)"/>
    <property type="match status" value="1"/>
</dbReference>
<comment type="caution">
    <text evidence="1">The sequence shown here is derived from an EMBL/GenBank/DDBJ whole genome shotgun (WGS) entry which is preliminary data.</text>
</comment>
<dbReference type="EMBL" id="CAKKTJ010000147">
    <property type="protein sequence ID" value="CAH0476303.1"/>
    <property type="molecule type" value="Genomic_DNA"/>
</dbReference>
<evidence type="ECO:0000313" key="2">
    <source>
        <dbReference type="Proteomes" id="UP001160483"/>
    </source>
</evidence>
<protein>
    <recommendedName>
        <fullName evidence="3">C2 domain-containing protein</fullName>
    </recommendedName>
</protein>
<sequence>MSFTKNQKNEQVGQASWGESFTFSVTAKELHRGGADSRLVVYLKDKSMIVDARLGSATLDIDARINASATTEELVLRDQSDKPIGYLTLKVEVTGSATSSRSMSLQSIKSAEDMAHLPPDAVKAGTIRVSCVFE</sequence>